<proteinExistence type="predicted"/>
<dbReference type="EMBL" id="SOHK01000004">
    <property type="protein sequence ID" value="TFD69372.1"/>
    <property type="molecule type" value="Genomic_DNA"/>
</dbReference>
<protein>
    <submittedName>
        <fullName evidence="1">Uncharacterized protein</fullName>
    </submittedName>
</protein>
<evidence type="ECO:0000313" key="2">
    <source>
        <dbReference type="Proteomes" id="UP000298154"/>
    </source>
</evidence>
<gene>
    <name evidence="1" type="ORF">E3T47_00800</name>
</gene>
<keyword evidence="2" id="KW-1185">Reference proteome</keyword>
<reference evidence="1 2" key="1">
    <citation type="submission" date="2019-03" db="EMBL/GenBank/DDBJ databases">
        <title>Genomics of glacier-inhabiting Cryobacterium strains.</title>
        <authorList>
            <person name="Liu Q."/>
            <person name="Xin Y.-H."/>
        </authorList>
    </citation>
    <scope>NUCLEOTIDE SEQUENCE [LARGE SCALE GENOMIC DNA]</scope>
    <source>
        <strain evidence="1 2">Sr36</strain>
    </source>
</reference>
<dbReference type="Proteomes" id="UP000298154">
    <property type="component" value="Unassembled WGS sequence"/>
</dbReference>
<comment type="caution">
    <text evidence="1">The sequence shown here is derived from an EMBL/GenBank/DDBJ whole genome shotgun (WGS) entry which is preliminary data.</text>
</comment>
<accession>A0A4R9ATJ7</accession>
<organism evidence="1 2">
    <name type="scientific">Cryobacterium ruanii</name>
    <dbReference type="NCBI Taxonomy" id="1259197"/>
    <lineage>
        <taxon>Bacteria</taxon>
        <taxon>Bacillati</taxon>
        <taxon>Actinomycetota</taxon>
        <taxon>Actinomycetes</taxon>
        <taxon>Micrococcales</taxon>
        <taxon>Microbacteriaceae</taxon>
        <taxon>Cryobacterium</taxon>
    </lineage>
</organism>
<dbReference type="OrthoDB" id="144293at2"/>
<evidence type="ECO:0000313" key="1">
    <source>
        <dbReference type="EMBL" id="TFD69372.1"/>
    </source>
</evidence>
<dbReference type="AlphaFoldDB" id="A0A4R9ATJ7"/>
<name>A0A4R9ATJ7_9MICO</name>
<sequence length="91" mass="10163">MLPDGSKAKLVQTTKDGQIRVSKSSLGHVEIFPMGGVGTSIMGRPRLLSAQRRDRYAHLNYTLNCEEPLFWWPARWGLSSDTHRPPISGAE</sequence>